<comment type="caution">
    <text evidence="6">The sequence shown here is derived from an EMBL/GenBank/DDBJ whole genome shotgun (WGS) entry which is preliminary data.</text>
</comment>
<evidence type="ECO:0000313" key="7">
    <source>
        <dbReference type="Proteomes" id="UP000719766"/>
    </source>
</evidence>
<dbReference type="Pfam" id="PF03666">
    <property type="entry name" value="NPR3"/>
    <property type="match status" value="1"/>
</dbReference>
<reference evidence="6" key="1">
    <citation type="journal article" date="2020" name="New Phytol.">
        <title>Comparative genomics reveals dynamic genome evolution in host specialist ectomycorrhizal fungi.</title>
        <authorList>
            <person name="Lofgren L.A."/>
            <person name="Nguyen N.H."/>
            <person name="Vilgalys R."/>
            <person name="Ruytinx J."/>
            <person name="Liao H.L."/>
            <person name="Branco S."/>
            <person name="Kuo A."/>
            <person name="LaButti K."/>
            <person name="Lipzen A."/>
            <person name="Andreopoulos W."/>
            <person name="Pangilinan J."/>
            <person name="Riley R."/>
            <person name="Hundley H."/>
            <person name="Na H."/>
            <person name="Barry K."/>
            <person name="Grigoriev I.V."/>
            <person name="Stajich J.E."/>
            <person name="Kennedy P.G."/>
        </authorList>
    </citation>
    <scope>NUCLEOTIDE SEQUENCE</scope>
    <source>
        <strain evidence="6">S12</strain>
    </source>
</reference>
<proteinExistence type="inferred from homology"/>
<organism evidence="6 7">
    <name type="scientific">Suillus plorans</name>
    <dbReference type="NCBI Taxonomy" id="116603"/>
    <lineage>
        <taxon>Eukaryota</taxon>
        <taxon>Fungi</taxon>
        <taxon>Dikarya</taxon>
        <taxon>Basidiomycota</taxon>
        <taxon>Agaricomycotina</taxon>
        <taxon>Agaricomycetes</taxon>
        <taxon>Agaricomycetidae</taxon>
        <taxon>Boletales</taxon>
        <taxon>Suillineae</taxon>
        <taxon>Suillaceae</taxon>
        <taxon>Suillus</taxon>
    </lineage>
</organism>
<comment type="function">
    <text evidence="2">Mediates inactivation of the TORC1 complex in response to amino acid starvation. Required for meiotic nuclear division.</text>
</comment>
<keyword evidence="2" id="KW-0469">Meiosis</keyword>
<dbReference type="GO" id="GO:0034198">
    <property type="term" value="P:cellular response to amino acid starvation"/>
    <property type="evidence" value="ECO:0007669"/>
    <property type="project" value="TreeGrafter"/>
</dbReference>
<feature type="compositionally biased region" description="Basic and acidic residues" evidence="3">
    <location>
        <begin position="187"/>
        <end position="198"/>
    </location>
</feature>
<name>A0A9P7ALB6_9AGAM</name>
<feature type="chain" id="PRO_5040167301" description="Nitrogen permease regulator 3" evidence="4">
    <location>
        <begin position="16"/>
        <end position="752"/>
    </location>
</feature>
<feature type="signal peptide" evidence="4">
    <location>
        <begin position="1"/>
        <end position="15"/>
    </location>
</feature>
<sequence length="752" mass="85186">MAESLLAILLVTSSAKGPNVVYRWPPSVENTRPRLSRPRPPVDGLELDNPWRASHCSDSLNDLAETHMEGFVDDIDDYAWRRPTESRDGSMSFSRSAIPASGRDSPCNEERREIDPIANEYQSLFDYTAQFLAGMLCPQGHLCHQKFELVIDNLVFAGHPVCAEPDGMWRFKPEKYKPGSRGRGSRHRESNLADKDSSEVSLGGDTHTTATSKSSWLHMFHLVLVFDLPDPSSSASGNVARYFDTIYEQIAFTVTAVLFQEQVLSNFVELECDAIGSLETEYMIKGEPFSDFASQAQRVSSIATAMKYLYDAIKSSSMAHITLNDLPLELQLPPYLDHLLHSEEESELEFVGRLENQTDSQLWGRELSFGWRLPALVPWKSLLLLDADQDLDPYANLRGSHVHAEERSLAEGLIKFLETASVTLSLADMASLLDWDLHSQVYPTVRWLVHHRRAKIVDTVHNGLKTIFSIAPKLDKPLTTLTAEFKRDFPQSSISPLPTLMATISDSNSKQADNHFFATVVQSKDLISLYHEVVLWMLKRDLLITLHLHVRVVTTTELKVHVRQTHERKLERRVSYHLHGRRRSSRKGDHGVGDAHEHPRVNTPWLSLSPKAAKRYPRRSIDSGQSKPNDVSGSILLEDAEDVFDEISEEDSGEENVGWGSSEDTLEPSMISDPGTASPLERKWLAAMSEGKDEYIARRFALINQYFDGKRTDDEILYRAEISRKQLREVLHHYEEYVSSVFYQLHHTDAPV</sequence>
<dbReference type="InterPro" id="IPR005365">
    <property type="entry name" value="Npr3"/>
</dbReference>
<feature type="compositionally biased region" description="Basic and acidic residues" evidence="3">
    <location>
        <begin position="586"/>
        <end position="600"/>
    </location>
</feature>
<feature type="region of interest" description="Disordered" evidence="3">
    <location>
        <begin position="86"/>
        <end position="109"/>
    </location>
</feature>
<comment type="subcellular location">
    <subcellularLocation>
        <location evidence="2">Vacuole membrane</location>
        <topology evidence="2">Peripheral membrane protein</topology>
    </subcellularLocation>
</comment>
<dbReference type="GO" id="GO:1904262">
    <property type="term" value="P:negative regulation of TORC1 signaling"/>
    <property type="evidence" value="ECO:0007669"/>
    <property type="project" value="TreeGrafter"/>
</dbReference>
<dbReference type="OrthoDB" id="18648at2759"/>
<gene>
    <name evidence="6" type="ORF">HD556DRAFT_639998</name>
</gene>
<evidence type="ECO:0000256" key="3">
    <source>
        <dbReference type="SAM" id="MobiDB-lite"/>
    </source>
</evidence>
<dbReference type="PANTHER" id="PTHR13153:SF5">
    <property type="entry name" value="GATOR COMPLEX PROTEIN NPRL3"/>
    <property type="match status" value="1"/>
</dbReference>
<evidence type="ECO:0000256" key="4">
    <source>
        <dbReference type="SAM" id="SignalP"/>
    </source>
</evidence>
<dbReference type="GO" id="GO:0005774">
    <property type="term" value="C:vacuolar membrane"/>
    <property type="evidence" value="ECO:0007669"/>
    <property type="project" value="UniProtKB-SubCell"/>
</dbReference>
<feature type="region of interest" description="Disordered" evidence="3">
    <location>
        <begin position="647"/>
        <end position="677"/>
    </location>
</feature>
<dbReference type="GO" id="GO:0051321">
    <property type="term" value="P:meiotic cell cycle"/>
    <property type="evidence" value="ECO:0007669"/>
    <property type="project" value="UniProtKB-UniRule"/>
</dbReference>
<dbReference type="PANTHER" id="PTHR13153">
    <property type="entry name" value="CGTHBA PROTEIN -14 GENE PROTEIN"/>
    <property type="match status" value="1"/>
</dbReference>
<dbReference type="GO" id="GO:0010508">
    <property type="term" value="P:positive regulation of autophagy"/>
    <property type="evidence" value="ECO:0007669"/>
    <property type="project" value="TreeGrafter"/>
</dbReference>
<evidence type="ECO:0000256" key="2">
    <source>
        <dbReference type="RuleBase" id="RU368069"/>
    </source>
</evidence>
<dbReference type="Pfam" id="PF24064">
    <property type="entry name" value="HTH_NPRL3"/>
    <property type="match status" value="1"/>
</dbReference>
<feature type="region of interest" description="Disordered" evidence="3">
    <location>
        <begin position="173"/>
        <end position="206"/>
    </location>
</feature>
<dbReference type="EMBL" id="JABBWE010000041">
    <property type="protein sequence ID" value="KAG1791769.1"/>
    <property type="molecule type" value="Genomic_DNA"/>
</dbReference>
<evidence type="ECO:0000259" key="5">
    <source>
        <dbReference type="Pfam" id="PF24064"/>
    </source>
</evidence>
<keyword evidence="7" id="KW-1185">Reference proteome</keyword>
<dbReference type="GeneID" id="64604927"/>
<protein>
    <recommendedName>
        <fullName evidence="2">Nitrogen permease regulator 3</fullName>
    </recommendedName>
    <alternativeName>
        <fullName evidence="2">Required for meiotic nuclear division protein 11</fullName>
    </alternativeName>
</protein>
<feature type="domain" description="GATOR1 complex protein NPRL3 C-terminal HTH" evidence="5">
    <location>
        <begin position="678"/>
        <end position="738"/>
    </location>
</feature>
<feature type="region of interest" description="Disordered" evidence="3">
    <location>
        <begin position="577"/>
        <end position="611"/>
    </location>
</feature>
<evidence type="ECO:0000313" key="6">
    <source>
        <dbReference type="EMBL" id="KAG1791769.1"/>
    </source>
</evidence>
<keyword evidence="2 4" id="KW-0732">Signal</keyword>
<dbReference type="RefSeq" id="XP_041158534.1">
    <property type="nucleotide sequence ID" value="XM_041311163.1"/>
</dbReference>
<accession>A0A9P7ALB6</accession>
<evidence type="ECO:0000256" key="1">
    <source>
        <dbReference type="ARBA" id="ARBA00010546"/>
    </source>
</evidence>
<dbReference type="InterPro" id="IPR056603">
    <property type="entry name" value="HTH_NPRL3"/>
</dbReference>
<dbReference type="Proteomes" id="UP000719766">
    <property type="component" value="Unassembled WGS sequence"/>
</dbReference>
<dbReference type="AlphaFoldDB" id="A0A9P7ALB6"/>
<dbReference type="GO" id="GO:0038202">
    <property type="term" value="P:TORC1 signaling"/>
    <property type="evidence" value="ECO:0007669"/>
    <property type="project" value="TreeGrafter"/>
</dbReference>
<dbReference type="GO" id="GO:1990130">
    <property type="term" value="C:GATOR1 complex"/>
    <property type="evidence" value="ECO:0007669"/>
    <property type="project" value="TreeGrafter"/>
</dbReference>
<comment type="similarity">
    <text evidence="1 2">Belongs to the NPR3 family.</text>
</comment>